<keyword evidence="4 5" id="KW-0472">Membrane</keyword>
<comment type="subcellular location">
    <subcellularLocation>
        <location evidence="1">Membrane</location>
        <topology evidence="1">Multi-pass membrane protein</topology>
    </subcellularLocation>
</comment>
<proteinExistence type="predicted"/>
<dbReference type="AlphaFoldDB" id="T1AJP6"/>
<evidence type="ECO:0000256" key="4">
    <source>
        <dbReference type="ARBA" id="ARBA00023136"/>
    </source>
</evidence>
<feature type="domain" description="Major facilitator superfamily (MFS) profile" evidence="6">
    <location>
        <begin position="1"/>
        <end position="88"/>
    </location>
</feature>
<dbReference type="InterPro" id="IPR020846">
    <property type="entry name" value="MFS_dom"/>
</dbReference>
<comment type="caution">
    <text evidence="7">The sequence shown here is derived from an EMBL/GenBank/DDBJ whole genome shotgun (WGS) entry which is preliminary data.</text>
</comment>
<gene>
    <name evidence="7" type="ORF">B2A_03511</name>
</gene>
<sequence>TIAVTLATILQSVDITIANVALPHIGGSMGATLVQMDWVLTSYIVAAAIATPLSGWLAGRYGRKSVLLTAVIGFTVSSALCGLAQSIG</sequence>
<dbReference type="SUPFAM" id="SSF103473">
    <property type="entry name" value="MFS general substrate transporter"/>
    <property type="match status" value="1"/>
</dbReference>
<dbReference type="GO" id="GO:0022857">
    <property type="term" value="F:transmembrane transporter activity"/>
    <property type="evidence" value="ECO:0007669"/>
    <property type="project" value="InterPro"/>
</dbReference>
<dbReference type="PANTHER" id="PTHR23501">
    <property type="entry name" value="MAJOR FACILITATOR SUPERFAMILY"/>
    <property type="match status" value="1"/>
</dbReference>
<evidence type="ECO:0000313" key="7">
    <source>
        <dbReference type="EMBL" id="EQD60771.1"/>
    </source>
</evidence>
<evidence type="ECO:0000259" key="6">
    <source>
        <dbReference type="PROSITE" id="PS50850"/>
    </source>
</evidence>
<name>T1AJP6_9ZZZZ</name>
<evidence type="ECO:0000256" key="5">
    <source>
        <dbReference type="SAM" id="Phobius"/>
    </source>
</evidence>
<dbReference type="PANTHER" id="PTHR23501:SF174">
    <property type="entry name" value="MULTIDRUG EXPORT PROTEIN EMRB-RELATED"/>
    <property type="match status" value="1"/>
</dbReference>
<accession>T1AJP6</accession>
<evidence type="ECO:0000256" key="3">
    <source>
        <dbReference type="ARBA" id="ARBA00022989"/>
    </source>
</evidence>
<protein>
    <submittedName>
        <fullName evidence="7">Multidrug resistance protein</fullName>
    </submittedName>
</protein>
<feature type="non-terminal residue" evidence="7">
    <location>
        <position position="88"/>
    </location>
</feature>
<keyword evidence="2 5" id="KW-0812">Transmembrane</keyword>
<dbReference type="EMBL" id="AUZZ01002354">
    <property type="protein sequence ID" value="EQD60771.1"/>
    <property type="molecule type" value="Genomic_DNA"/>
</dbReference>
<dbReference type="InterPro" id="IPR036259">
    <property type="entry name" value="MFS_trans_sf"/>
</dbReference>
<dbReference type="InterPro" id="IPR011701">
    <property type="entry name" value="MFS"/>
</dbReference>
<keyword evidence="3 5" id="KW-1133">Transmembrane helix</keyword>
<dbReference type="GO" id="GO:0005886">
    <property type="term" value="C:plasma membrane"/>
    <property type="evidence" value="ECO:0007669"/>
    <property type="project" value="TreeGrafter"/>
</dbReference>
<evidence type="ECO:0000256" key="1">
    <source>
        <dbReference type="ARBA" id="ARBA00004141"/>
    </source>
</evidence>
<dbReference type="PROSITE" id="PS50850">
    <property type="entry name" value="MFS"/>
    <property type="match status" value="1"/>
</dbReference>
<dbReference type="Gene3D" id="1.20.1720.10">
    <property type="entry name" value="Multidrug resistance protein D"/>
    <property type="match status" value="1"/>
</dbReference>
<reference evidence="7" key="2">
    <citation type="journal article" date="2014" name="ISME J.">
        <title>Microbial stratification in low pH oxic and suboxic macroscopic growths along an acid mine drainage.</title>
        <authorList>
            <person name="Mendez-Garcia C."/>
            <person name="Mesa V."/>
            <person name="Sprenger R.R."/>
            <person name="Richter M."/>
            <person name="Diez M.S."/>
            <person name="Solano J."/>
            <person name="Bargiela R."/>
            <person name="Golyshina O.V."/>
            <person name="Manteca A."/>
            <person name="Ramos J.L."/>
            <person name="Gallego J.R."/>
            <person name="Llorente I."/>
            <person name="Martins Dos Santos V.A."/>
            <person name="Jensen O.N."/>
            <person name="Pelaez A.I."/>
            <person name="Sanchez J."/>
            <person name="Ferrer M."/>
        </authorList>
    </citation>
    <scope>NUCLEOTIDE SEQUENCE</scope>
</reference>
<organism evidence="7">
    <name type="scientific">mine drainage metagenome</name>
    <dbReference type="NCBI Taxonomy" id="410659"/>
    <lineage>
        <taxon>unclassified sequences</taxon>
        <taxon>metagenomes</taxon>
        <taxon>ecological metagenomes</taxon>
    </lineage>
</organism>
<dbReference type="Pfam" id="PF07690">
    <property type="entry name" value="MFS_1"/>
    <property type="match status" value="1"/>
</dbReference>
<feature type="transmembrane region" description="Helical" evidence="5">
    <location>
        <begin position="66"/>
        <end position="87"/>
    </location>
</feature>
<evidence type="ECO:0000256" key="2">
    <source>
        <dbReference type="ARBA" id="ARBA00022692"/>
    </source>
</evidence>
<feature type="transmembrane region" description="Helical" evidence="5">
    <location>
        <begin position="38"/>
        <end position="59"/>
    </location>
</feature>
<feature type="non-terminal residue" evidence="7">
    <location>
        <position position="1"/>
    </location>
</feature>
<reference evidence="7" key="1">
    <citation type="submission" date="2013-08" db="EMBL/GenBank/DDBJ databases">
        <authorList>
            <person name="Mendez C."/>
            <person name="Richter M."/>
            <person name="Ferrer M."/>
            <person name="Sanchez J."/>
        </authorList>
    </citation>
    <scope>NUCLEOTIDE SEQUENCE</scope>
</reference>